<reference evidence="2 3" key="1">
    <citation type="submission" date="2018-07" db="EMBL/GenBank/DDBJ databases">
        <title>Whole Genome Shotgun Sequence of Streptomyces spongiicola strain 531S.</title>
        <authorList>
            <person name="Dohra H."/>
            <person name="Kodani S."/>
        </authorList>
    </citation>
    <scope>NUCLEOTIDE SEQUENCE [LARGE SCALE GENOMIC DNA]</scope>
    <source>
        <strain evidence="2 3">531S</strain>
    </source>
</reference>
<comment type="caution">
    <text evidence="2">The sequence shown here is derived from an EMBL/GenBank/DDBJ whole genome shotgun (WGS) entry which is preliminary data.</text>
</comment>
<sequence length="100" mass="10435">MPPAAPTGDPGPCRSEARLPRGRRRSLPTPCRPPAGAGQGSEACPGRQAALPGDRGAGPCRAAPGEGAPGHPEKAHPGTRKRRTRHREKAHPGTDTMQFH</sequence>
<evidence type="ECO:0000313" key="2">
    <source>
        <dbReference type="EMBL" id="GBQ00115.1"/>
    </source>
</evidence>
<name>A0A388SYS3_9ACTN</name>
<evidence type="ECO:0000256" key="1">
    <source>
        <dbReference type="SAM" id="MobiDB-lite"/>
    </source>
</evidence>
<dbReference type="AlphaFoldDB" id="A0A388SYS3"/>
<feature type="compositionally biased region" description="Basic residues" evidence="1">
    <location>
        <begin position="77"/>
        <end position="89"/>
    </location>
</feature>
<feature type="region of interest" description="Disordered" evidence="1">
    <location>
        <begin position="1"/>
        <end position="100"/>
    </location>
</feature>
<dbReference type="EMBL" id="BGZL01000003">
    <property type="protein sequence ID" value="GBQ00115.1"/>
    <property type="molecule type" value="Genomic_DNA"/>
</dbReference>
<dbReference type="Proteomes" id="UP000265354">
    <property type="component" value="Unassembled WGS sequence"/>
</dbReference>
<evidence type="ECO:0000313" key="3">
    <source>
        <dbReference type="Proteomes" id="UP000265354"/>
    </source>
</evidence>
<gene>
    <name evidence="2" type="ORF">SSP531S_15250</name>
</gene>
<accession>A0A388SYS3</accession>
<protein>
    <submittedName>
        <fullName evidence="2">Uncharacterized protein</fullName>
    </submittedName>
</protein>
<proteinExistence type="predicted"/>
<organism evidence="2 3">
    <name type="scientific">Streptomyces spongiicola</name>
    <dbReference type="NCBI Taxonomy" id="1690221"/>
    <lineage>
        <taxon>Bacteria</taxon>
        <taxon>Bacillati</taxon>
        <taxon>Actinomycetota</taxon>
        <taxon>Actinomycetes</taxon>
        <taxon>Kitasatosporales</taxon>
        <taxon>Streptomycetaceae</taxon>
        <taxon>Streptomyces</taxon>
    </lineage>
</organism>